<keyword evidence="4 6" id="KW-0808">Transferase</keyword>
<dbReference type="InterPro" id="IPR015422">
    <property type="entry name" value="PyrdxlP-dep_Trfase_small"/>
</dbReference>
<comment type="cofactor">
    <cofactor evidence="1 6">
        <name>pyridoxal 5'-phosphate</name>
        <dbReference type="ChEBI" id="CHEBI:597326"/>
    </cofactor>
</comment>
<dbReference type="SUPFAM" id="SSF53383">
    <property type="entry name" value="PLP-dependent transferases"/>
    <property type="match status" value="1"/>
</dbReference>
<dbReference type="Pfam" id="PF00155">
    <property type="entry name" value="Aminotran_1_2"/>
    <property type="match status" value="1"/>
</dbReference>
<sequence>MGVKEVLTINTNHRLDGIQPSSILSFNEQISTIADIVKLTVGEPDFNTPEHVKEAGIKSIQQNESHYTNSSGRLDLREAMSHYLESKYDVHYDPSTQIVATAGATGGIYAGLTALLNPGDEVIIPVPTFPLYIPITIMNGATPIFIDTSKTGFKLNPEVLDKTLKEHPKTKVVVLNFPNNPTGTTFDENELEDIAAVLKKYPVYAMSDEVYSELIYDQKHVSLGRLLPEQTILLNGVSKSHAMTGWRVGILAAPKAIIPKIAMVHQFTITNVTAIAQAAALEALTAGIDDAVLMRDEYKRRLDFVVSKLSEMGIDFVSPKGTFYLFCKIPQRMTQDSFAFCLKLAEEAKVAVIPGACFPSGEGYFRLSYAASFENLKLAMTRMAKFMEVN</sequence>
<proteinExistence type="inferred from homology"/>
<evidence type="ECO:0000256" key="6">
    <source>
        <dbReference type="RuleBase" id="RU000481"/>
    </source>
</evidence>
<dbReference type="EMBL" id="DQHO01000013">
    <property type="protein sequence ID" value="HCS93349.1"/>
    <property type="molecule type" value="Genomic_DNA"/>
</dbReference>
<dbReference type="AlphaFoldDB" id="A0A3D4S3F7"/>
<dbReference type="InterPro" id="IPR004838">
    <property type="entry name" value="NHTrfase_class1_PyrdxlP-BS"/>
</dbReference>
<evidence type="ECO:0000256" key="5">
    <source>
        <dbReference type="ARBA" id="ARBA00022898"/>
    </source>
</evidence>
<keyword evidence="5" id="KW-0663">Pyridoxal phosphate</keyword>
<evidence type="ECO:0000313" key="8">
    <source>
        <dbReference type="EMBL" id="HCS93349.1"/>
    </source>
</evidence>
<dbReference type="PROSITE" id="PS00105">
    <property type="entry name" value="AA_TRANSFER_CLASS_1"/>
    <property type="match status" value="1"/>
</dbReference>
<evidence type="ECO:0000256" key="4">
    <source>
        <dbReference type="ARBA" id="ARBA00022679"/>
    </source>
</evidence>
<evidence type="ECO:0000256" key="1">
    <source>
        <dbReference type="ARBA" id="ARBA00001933"/>
    </source>
</evidence>
<gene>
    <name evidence="8" type="ORF">DIW15_01405</name>
</gene>
<dbReference type="GO" id="GO:0006520">
    <property type="term" value="P:amino acid metabolic process"/>
    <property type="evidence" value="ECO:0007669"/>
    <property type="project" value="InterPro"/>
</dbReference>
<evidence type="ECO:0000256" key="2">
    <source>
        <dbReference type="ARBA" id="ARBA00007441"/>
    </source>
</evidence>
<keyword evidence="3 6" id="KW-0032">Aminotransferase</keyword>
<dbReference type="STRING" id="1121105.GCA_000421665_00091"/>
<dbReference type="GO" id="GO:0030170">
    <property type="term" value="F:pyridoxal phosphate binding"/>
    <property type="evidence" value="ECO:0007669"/>
    <property type="project" value="InterPro"/>
</dbReference>
<dbReference type="GO" id="GO:0008483">
    <property type="term" value="F:transaminase activity"/>
    <property type="evidence" value="ECO:0007669"/>
    <property type="project" value="UniProtKB-KW"/>
</dbReference>
<protein>
    <recommendedName>
        <fullName evidence="6">Aminotransferase</fullName>
        <ecNumber evidence="6">2.6.1.-</ecNumber>
    </recommendedName>
</protein>
<evidence type="ECO:0000313" key="9">
    <source>
        <dbReference type="Proteomes" id="UP000262195"/>
    </source>
</evidence>
<feature type="domain" description="Aminotransferase class I/classII large" evidence="7">
    <location>
        <begin position="35"/>
        <end position="377"/>
    </location>
</feature>
<dbReference type="InterPro" id="IPR015421">
    <property type="entry name" value="PyrdxlP-dep_Trfase_major"/>
</dbReference>
<reference evidence="8 9" key="1">
    <citation type="journal article" date="2018" name="Nat. Biotechnol.">
        <title>A standardized bacterial taxonomy based on genome phylogeny substantially revises the tree of life.</title>
        <authorList>
            <person name="Parks D.H."/>
            <person name="Chuvochina M."/>
            <person name="Waite D.W."/>
            <person name="Rinke C."/>
            <person name="Skarshewski A."/>
            <person name="Chaumeil P.A."/>
            <person name="Hugenholtz P."/>
        </authorList>
    </citation>
    <scope>NUCLEOTIDE SEQUENCE [LARGE SCALE GENOMIC DNA]</scope>
    <source>
        <strain evidence="8">UBA11306</strain>
    </source>
</reference>
<dbReference type="PANTHER" id="PTHR46383">
    <property type="entry name" value="ASPARTATE AMINOTRANSFERASE"/>
    <property type="match status" value="1"/>
</dbReference>
<organism evidence="8 9">
    <name type="scientific">Bavariicoccus seileri</name>
    <dbReference type="NCBI Taxonomy" id="549685"/>
    <lineage>
        <taxon>Bacteria</taxon>
        <taxon>Bacillati</taxon>
        <taxon>Bacillota</taxon>
        <taxon>Bacilli</taxon>
        <taxon>Lactobacillales</taxon>
        <taxon>Enterococcaceae</taxon>
        <taxon>Bavariicoccus</taxon>
    </lineage>
</organism>
<dbReference type="InterPro" id="IPR015424">
    <property type="entry name" value="PyrdxlP-dep_Trfase"/>
</dbReference>
<evidence type="ECO:0000256" key="3">
    <source>
        <dbReference type="ARBA" id="ARBA00022576"/>
    </source>
</evidence>
<comment type="caution">
    <text evidence="8">The sequence shown here is derived from an EMBL/GenBank/DDBJ whole genome shotgun (WGS) entry which is preliminary data.</text>
</comment>
<dbReference type="InterPro" id="IPR004839">
    <property type="entry name" value="Aminotransferase_I/II_large"/>
</dbReference>
<accession>A0A3D4S3F7</accession>
<name>A0A3D4S3F7_9ENTE</name>
<dbReference type="Gene3D" id="3.40.640.10">
    <property type="entry name" value="Type I PLP-dependent aspartate aminotransferase-like (Major domain)"/>
    <property type="match status" value="1"/>
</dbReference>
<dbReference type="CDD" id="cd00609">
    <property type="entry name" value="AAT_like"/>
    <property type="match status" value="1"/>
</dbReference>
<dbReference type="Proteomes" id="UP000262195">
    <property type="component" value="Unassembled WGS sequence"/>
</dbReference>
<dbReference type="Gene3D" id="3.90.1150.10">
    <property type="entry name" value="Aspartate Aminotransferase, domain 1"/>
    <property type="match status" value="1"/>
</dbReference>
<evidence type="ECO:0000259" key="7">
    <source>
        <dbReference type="Pfam" id="PF00155"/>
    </source>
</evidence>
<dbReference type="InterPro" id="IPR050596">
    <property type="entry name" value="AspAT/PAT-like"/>
</dbReference>
<dbReference type="PANTHER" id="PTHR46383:SF4">
    <property type="entry name" value="AMINOTRANSFERASE"/>
    <property type="match status" value="1"/>
</dbReference>
<dbReference type="EC" id="2.6.1.-" evidence="6"/>
<comment type="similarity">
    <text evidence="2 6">Belongs to the class-I pyridoxal-phosphate-dependent aminotransferase family.</text>
</comment>